<dbReference type="SUPFAM" id="SSF52540">
    <property type="entry name" value="P-loop containing nucleoside triphosphate hydrolases"/>
    <property type="match status" value="1"/>
</dbReference>
<name>A0A502GFP4_9PROT</name>
<dbReference type="CDD" id="cd00882">
    <property type="entry name" value="Ras_like_GTPase"/>
    <property type="match status" value="1"/>
</dbReference>
<dbReference type="AlphaFoldDB" id="A0A502GFP4"/>
<sequence>MAGLLGKAWGALRGAVPGLLRSRAGTAAPDWAAARGRILLVGPTGAGKSTLVNAVLGEGTAPAGAGAPVTAGTTWYGEASPRPLALGDTRGLEAAASEAQVAAFEASLAALPPERRPHLAWLVINAEGGRAFAGTGTLAGLAASLEAAGIPGLVVLTHAEPGPEGHARLRARIAETMPGAPVAAVNSRPLLGEDGAVLLPAHGVEALLALSRPFLPPA</sequence>
<dbReference type="Pfam" id="PF01926">
    <property type="entry name" value="MMR_HSR1"/>
    <property type="match status" value="1"/>
</dbReference>
<dbReference type="GO" id="GO:0005525">
    <property type="term" value="F:GTP binding"/>
    <property type="evidence" value="ECO:0007669"/>
    <property type="project" value="InterPro"/>
</dbReference>
<evidence type="ECO:0000259" key="1">
    <source>
        <dbReference type="Pfam" id="PF01926"/>
    </source>
</evidence>
<dbReference type="Gene3D" id="3.40.50.300">
    <property type="entry name" value="P-loop containing nucleotide triphosphate hydrolases"/>
    <property type="match status" value="1"/>
</dbReference>
<keyword evidence="3" id="KW-1185">Reference proteome</keyword>
<evidence type="ECO:0000313" key="3">
    <source>
        <dbReference type="Proteomes" id="UP000317078"/>
    </source>
</evidence>
<dbReference type="Proteomes" id="UP000317078">
    <property type="component" value="Unassembled WGS sequence"/>
</dbReference>
<accession>A0A502GFP4</accession>
<evidence type="ECO:0000313" key="2">
    <source>
        <dbReference type="EMBL" id="TPG60422.1"/>
    </source>
</evidence>
<proteinExistence type="predicted"/>
<dbReference type="EMBL" id="RCZP01000002">
    <property type="protein sequence ID" value="TPG60422.1"/>
    <property type="molecule type" value="Genomic_DNA"/>
</dbReference>
<gene>
    <name evidence="2" type="ORF">EAH89_03320</name>
</gene>
<dbReference type="InterPro" id="IPR027417">
    <property type="entry name" value="P-loop_NTPase"/>
</dbReference>
<dbReference type="OrthoDB" id="238366at2"/>
<feature type="domain" description="G" evidence="1">
    <location>
        <begin position="37"/>
        <end position="106"/>
    </location>
</feature>
<protein>
    <recommendedName>
        <fullName evidence="1">G domain-containing protein</fullName>
    </recommendedName>
</protein>
<comment type="caution">
    <text evidence="2">The sequence shown here is derived from an EMBL/GenBank/DDBJ whole genome shotgun (WGS) entry which is preliminary data.</text>
</comment>
<dbReference type="RefSeq" id="WP_140881349.1">
    <property type="nucleotide sequence ID" value="NZ_RCZP01000002.1"/>
</dbReference>
<reference evidence="2 3" key="1">
    <citation type="journal article" date="2019" name="Environ. Microbiol.">
        <title>Species interactions and distinct microbial communities in high Arctic permafrost affected cryosols are associated with the CH4 and CO2 gas fluxes.</title>
        <authorList>
            <person name="Altshuler I."/>
            <person name="Hamel J."/>
            <person name="Turney S."/>
            <person name="Magnuson E."/>
            <person name="Levesque R."/>
            <person name="Greer C."/>
            <person name="Whyte L.G."/>
        </authorList>
    </citation>
    <scope>NUCLEOTIDE SEQUENCE [LARGE SCALE GENOMIC DNA]</scope>
    <source>
        <strain evidence="2 3">S9.3B</strain>
    </source>
</reference>
<organism evidence="2 3">
    <name type="scientific">Muricoccus nepalensis</name>
    <dbReference type="NCBI Taxonomy" id="1854500"/>
    <lineage>
        <taxon>Bacteria</taxon>
        <taxon>Pseudomonadati</taxon>
        <taxon>Pseudomonadota</taxon>
        <taxon>Alphaproteobacteria</taxon>
        <taxon>Acetobacterales</taxon>
        <taxon>Roseomonadaceae</taxon>
        <taxon>Muricoccus</taxon>
    </lineage>
</organism>
<dbReference type="InterPro" id="IPR006073">
    <property type="entry name" value="GTP-bd"/>
</dbReference>